<gene>
    <name evidence="2" type="ORF">MUN89_19100</name>
</gene>
<dbReference type="EMBL" id="CP095073">
    <property type="protein sequence ID" value="UOQ43950.1"/>
    <property type="molecule type" value="Genomic_DNA"/>
</dbReference>
<feature type="domain" description="Putative component of 'biosynthetic module'" evidence="1">
    <location>
        <begin position="291"/>
        <end position="511"/>
    </location>
</feature>
<feature type="domain" description="Putative component of 'biosynthetic module'" evidence="1">
    <location>
        <begin position="16"/>
        <end position="268"/>
    </location>
</feature>
<evidence type="ECO:0000313" key="3">
    <source>
        <dbReference type="Proteomes" id="UP000831787"/>
    </source>
</evidence>
<sequence length="537" mass="63030">MGDYQSITIHRGPIKEDRWKDVLHHQLPERDVYEKGHTLEFTALSGRILGTSYDETEYFMMLHELYKRDSVHILNEELNKRIAPETFQAVQKILMINQEEKGLSTNRFVAFLDGEQLTPKHPNPVMNKHIRLSLMKVLDKFNSSHEKGFTDSQFRRVLVDLVKWSWNHLDVWLQEVNIEEEMPHVIWYGEASPSQLYFLYYLMLIGCDVLIFHPEAKDQFAELDGKEEISKTYKYPARTELQPFPTEEPKRQSTVAYRSSQEMDHVLHHEGSSLYKPWQFRNHIPKSVTLKTTYDELFLIAKEKAFIRPNFEVDKQMVQVPNLFAKVMGVSTNSKEYWDRIQTLTDLKETELVKKFPFTDEVNANYQFHYQDAVNEKGIIEPDQLMNTNVWRYQHLPSGTQRAMAAAISRICEKPKLLPKANESVQDVRHYLFAQATNLPPAIQHLVQTFDYSQTVPKLILYNTEMNGTLARSDAAVLLFLNEIGLDLLIYNPPGHNCIEQFIEKKEFDTHWLEEMSFGQEFKEPTFMRKFINSIIK</sequence>
<dbReference type="Pfam" id="PF14266">
    <property type="entry name" value="YceG_bac"/>
    <property type="match status" value="2"/>
</dbReference>
<dbReference type="InterPro" id="IPR025647">
    <property type="entry name" value="YceG_bac"/>
</dbReference>
<dbReference type="Proteomes" id="UP000831787">
    <property type="component" value="Chromosome"/>
</dbReference>
<name>A0ABY4EHP6_9BACI</name>
<dbReference type="RefSeq" id="WP_244709515.1">
    <property type="nucleotide sequence ID" value="NZ_CP095073.1"/>
</dbReference>
<accession>A0ABY4EHP6</accession>
<keyword evidence="3" id="KW-1185">Reference proteome</keyword>
<proteinExistence type="predicted"/>
<protein>
    <submittedName>
        <fullName evidence="2">YceG family protein</fullName>
    </submittedName>
</protein>
<organism evidence="2 3">
    <name type="scientific">Halobacillus salinarum</name>
    <dbReference type="NCBI Taxonomy" id="2932257"/>
    <lineage>
        <taxon>Bacteria</taxon>
        <taxon>Bacillati</taxon>
        <taxon>Bacillota</taxon>
        <taxon>Bacilli</taxon>
        <taxon>Bacillales</taxon>
        <taxon>Bacillaceae</taxon>
        <taxon>Halobacillus</taxon>
    </lineage>
</organism>
<reference evidence="2 3" key="1">
    <citation type="submission" date="2022-04" db="EMBL/GenBank/DDBJ databases">
        <title>Halobacillus sp. isolated from saltern.</title>
        <authorList>
            <person name="Won M."/>
            <person name="Lee C.-M."/>
            <person name="Woen H.-Y."/>
            <person name="Kwon S.-W."/>
        </authorList>
    </citation>
    <scope>NUCLEOTIDE SEQUENCE [LARGE SCALE GENOMIC DNA]</scope>
    <source>
        <strain evidence="2 3">SSBR10-3</strain>
    </source>
</reference>
<evidence type="ECO:0000259" key="1">
    <source>
        <dbReference type="Pfam" id="PF14266"/>
    </source>
</evidence>
<evidence type="ECO:0000313" key="2">
    <source>
        <dbReference type="EMBL" id="UOQ43950.1"/>
    </source>
</evidence>